<keyword evidence="1 2" id="KW-0732">Signal</keyword>
<dbReference type="InterPro" id="IPR036415">
    <property type="entry name" value="Lamin_tail_dom_sf"/>
</dbReference>
<name>A0A1T5P7I7_9BACT</name>
<organism evidence="4 5">
    <name type="scientific">Chitinophaga ginsengisegetis</name>
    <dbReference type="NCBI Taxonomy" id="393003"/>
    <lineage>
        <taxon>Bacteria</taxon>
        <taxon>Pseudomonadati</taxon>
        <taxon>Bacteroidota</taxon>
        <taxon>Chitinophagia</taxon>
        <taxon>Chitinophagales</taxon>
        <taxon>Chitinophagaceae</taxon>
        <taxon>Chitinophaga</taxon>
    </lineage>
</organism>
<dbReference type="EMBL" id="FUZZ01000003">
    <property type="protein sequence ID" value="SKD08577.1"/>
    <property type="molecule type" value="Genomic_DNA"/>
</dbReference>
<dbReference type="InterPro" id="IPR014755">
    <property type="entry name" value="Cu-Rt/internalin_Ig-like"/>
</dbReference>
<gene>
    <name evidence="4" type="ORF">SAMN05660461_4449</name>
</gene>
<dbReference type="Proteomes" id="UP000190166">
    <property type="component" value="Unassembled WGS sequence"/>
</dbReference>
<dbReference type="Pfam" id="PF00932">
    <property type="entry name" value="LTD"/>
    <property type="match status" value="1"/>
</dbReference>
<dbReference type="RefSeq" id="WP_079471702.1">
    <property type="nucleotide sequence ID" value="NZ_FUZZ01000003.1"/>
</dbReference>
<evidence type="ECO:0000313" key="5">
    <source>
        <dbReference type="Proteomes" id="UP000190166"/>
    </source>
</evidence>
<reference evidence="5" key="1">
    <citation type="submission" date="2017-02" db="EMBL/GenBank/DDBJ databases">
        <authorList>
            <person name="Varghese N."/>
            <person name="Submissions S."/>
        </authorList>
    </citation>
    <scope>NUCLEOTIDE SEQUENCE [LARGE SCALE GENOMIC DNA]</scope>
    <source>
        <strain evidence="5">DSM 18108</strain>
    </source>
</reference>
<feature type="chain" id="PRO_5012323747" evidence="2">
    <location>
        <begin position="20"/>
        <end position="569"/>
    </location>
</feature>
<proteinExistence type="predicted"/>
<keyword evidence="5" id="KW-1185">Reference proteome</keyword>
<dbReference type="Gene3D" id="2.60.40.1220">
    <property type="match status" value="1"/>
</dbReference>
<dbReference type="InterPro" id="IPR001322">
    <property type="entry name" value="Lamin_tail_dom"/>
</dbReference>
<feature type="domain" description="LTD" evidence="3">
    <location>
        <begin position="22"/>
        <end position="132"/>
    </location>
</feature>
<dbReference type="STRING" id="393003.SAMN05660461_4449"/>
<evidence type="ECO:0000256" key="2">
    <source>
        <dbReference type="SAM" id="SignalP"/>
    </source>
</evidence>
<accession>A0A1T5P7I7</accession>
<dbReference type="SUPFAM" id="SSF74853">
    <property type="entry name" value="Lamin A/C globular tail domain"/>
    <property type="match status" value="1"/>
</dbReference>
<evidence type="ECO:0000259" key="3">
    <source>
        <dbReference type="Pfam" id="PF00932"/>
    </source>
</evidence>
<sequence>MRLPIVCFCLLLQALPGFTQTPAIYDVVIHEVMPKPSPVAGLPPYEYIELRNISTTPVQLSNWRLAVNRREVALPACLLQPDSLLVLCTPGAVSSYNIPNIRGIDRFPAIADDSALIVLYDAFRRVIHAVDYHQGWYAGGKAGRGGISLEMINTAFPCSGKVNWTASTAAAGGTPGFINAVAANTPDVSKPDLLFAAIADSIHVLLHFSRTLDSALAANPAHYEISGGLRVTSCRVLPPVFSSVELQLDAAIRPQEVYTITSNGVADCNGATSNTYNSVTLGIPQQPVGNDILINEVLFYPPAGIPEFIELYNASGKVVNLNELRACARTAGGGLGVFKKITTSGRLLMPGQLLALTTNKDLLCSYYHCRSPENIQEVSSLPSMPLDGGDVVLLRVDSTIIDELPYTSGQHFPLASELQGISLERLQYQLPASDAANWHSAAATAGYATPGWLNSQRRGDAGDSLNIALLPEVFSPDHDGTADVTQLSWQLPAPGFVGNVTVYDLQGKPVRYLARNILMGNTGYLPWDGTGENAVVLPPGIYIFFIEIFNLQGYVKRCKRTVVMARKLN</sequence>
<dbReference type="Gene3D" id="2.60.40.4070">
    <property type="match status" value="1"/>
</dbReference>
<dbReference type="AlphaFoldDB" id="A0A1T5P7I7"/>
<evidence type="ECO:0000256" key="1">
    <source>
        <dbReference type="ARBA" id="ARBA00022729"/>
    </source>
</evidence>
<protein>
    <submittedName>
        <fullName evidence="4">Lamin Tail Domain</fullName>
    </submittedName>
</protein>
<evidence type="ECO:0000313" key="4">
    <source>
        <dbReference type="EMBL" id="SKD08577.1"/>
    </source>
</evidence>
<feature type="signal peptide" evidence="2">
    <location>
        <begin position="1"/>
        <end position="19"/>
    </location>
</feature>